<comment type="similarity">
    <text evidence="1 8">Belongs to the cytochrome P450 family.</text>
</comment>
<dbReference type="InterPro" id="IPR036396">
    <property type="entry name" value="Cyt_P450_sf"/>
</dbReference>
<dbReference type="PRINTS" id="PR00385">
    <property type="entry name" value="P450"/>
</dbReference>
<keyword evidence="6 8" id="KW-0503">Monooxygenase</keyword>
<evidence type="ECO:0000256" key="1">
    <source>
        <dbReference type="ARBA" id="ARBA00010617"/>
    </source>
</evidence>
<evidence type="ECO:0000256" key="8">
    <source>
        <dbReference type="RuleBase" id="RU000461"/>
    </source>
</evidence>
<evidence type="ECO:0000256" key="7">
    <source>
        <dbReference type="PIRSR" id="PIRSR602401-1"/>
    </source>
</evidence>
<evidence type="ECO:0000256" key="6">
    <source>
        <dbReference type="ARBA" id="ARBA00023033"/>
    </source>
</evidence>
<organism evidence="9 10">
    <name type="scientific">Spongiactinospora gelatinilytica</name>
    <dbReference type="NCBI Taxonomy" id="2666298"/>
    <lineage>
        <taxon>Bacteria</taxon>
        <taxon>Bacillati</taxon>
        <taxon>Actinomycetota</taxon>
        <taxon>Actinomycetes</taxon>
        <taxon>Streptosporangiales</taxon>
        <taxon>Streptosporangiaceae</taxon>
        <taxon>Spongiactinospora</taxon>
    </lineage>
</organism>
<dbReference type="GO" id="GO:0016705">
    <property type="term" value="F:oxidoreductase activity, acting on paired donors, with incorporation or reduction of molecular oxygen"/>
    <property type="evidence" value="ECO:0007669"/>
    <property type="project" value="InterPro"/>
</dbReference>
<evidence type="ECO:0000313" key="9">
    <source>
        <dbReference type="EMBL" id="PZG27817.1"/>
    </source>
</evidence>
<feature type="binding site" description="axial binding residue" evidence="7">
    <location>
        <position position="398"/>
    </location>
    <ligand>
        <name>heme</name>
        <dbReference type="ChEBI" id="CHEBI:30413"/>
    </ligand>
    <ligandPart>
        <name>Fe</name>
        <dbReference type="ChEBI" id="CHEBI:18248"/>
    </ligandPart>
</feature>
<accession>A0A2W2G142</accession>
<dbReference type="SUPFAM" id="SSF48264">
    <property type="entry name" value="Cytochrome P450"/>
    <property type="match status" value="1"/>
</dbReference>
<comment type="cofactor">
    <cofactor evidence="7">
        <name>heme</name>
        <dbReference type="ChEBI" id="CHEBI:30413"/>
    </cofactor>
</comment>
<reference evidence="9 10" key="1">
    <citation type="submission" date="2018-01" db="EMBL/GenBank/DDBJ databases">
        <title>Draft genome sequence of Sphaerisporangium sp. 7K107.</title>
        <authorList>
            <person name="Sahin N."/>
            <person name="Saygin H."/>
            <person name="Ay H."/>
        </authorList>
    </citation>
    <scope>NUCLEOTIDE SEQUENCE [LARGE SCALE GENOMIC DNA]</scope>
    <source>
        <strain evidence="9 10">7K107</strain>
    </source>
</reference>
<dbReference type="InterPro" id="IPR050196">
    <property type="entry name" value="Cytochrome_P450_Monoox"/>
</dbReference>
<sequence>MPTSATARPARPARTLPFHRIVPRLVRDPIAALVAMSAEAAGEIVRLDLGTFRPYLVTHPDHVQQVFRGNAMNYTREGVFWRPLHRLFGNGVLSDGPAWHTSRKVLQPVFTARNVDSLTGLMATTVAEAIDELVPASPATIDAGDFMAHLVNRTVIAAFFDRRITDEESGRLIPAHDKIALSIVSRLLLPLVPHQVPLPGDRAFHQAVRTFDSVMRPLVARHPDAPPEGHDILAVLCRARDASGGELGDQWVRDNMVAMFAAGTETTSVALTWLWPVLAENPQIAARLHEEIDEVVGGGRVTPDHLPALRCTRMVVQELLRLYPVGWLLPRMVVADDVMDGVRLQAGANVLISPYLTHRLGEFWEDPLRFDPERFADPQAGTRHRYAYFPFGGGPHQCLGTHVFEIEAQLIVAGLLSRFRPRLREGDRVTPRAAASLRTRGRVWMTLHRRDGGRRAAR</sequence>
<dbReference type="Gene3D" id="1.10.630.10">
    <property type="entry name" value="Cytochrome P450"/>
    <property type="match status" value="1"/>
</dbReference>
<dbReference type="PANTHER" id="PTHR24291:SF50">
    <property type="entry name" value="BIFUNCTIONAL ALBAFLAVENONE MONOOXYGENASE_TERPENE SYNTHASE"/>
    <property type="match status" value="1"/>
</dbReference>
<name>A0A2W2G142_9ACTN</name>
<evidence type="ECO:0000256" key="5">
    <source>
        <dbReference type="ARBA" id="ARBA00023004"/>
    </source>
</evidence>
<dbReference type="Pfam" id="PF00067">
    <property type="entry name" value="p450"/>
    <property type="match status" value="1"/>
</dbReference>
<dbReference type="PRINTS" id="PR00463">
    <property type="entry name" value="EP450I"/>
</dbReference>
<comment type="caution">
    <text evidence="9">The sequence shown here is derived from an EMBL/GenBank/DDBJ whole genome shotgun (WGS) entry which is preliminary data.</text>
</comment>
<dbReference type="InterPro" id="IPR002401">
    <property type="entry name" value="Cyt_P450_E_grp-I"/>
</dbReference>
<dbReference type="AlphaFoldDB" id="A0A2W2G142"/>
<dbReference type="PANTHER" id="PTHR24291">
    <property type="entry name" value="CYTOCHROME P450 FAMILY 4"/>
    <property type="match status" value="1"/>
</dbReference>
<dbReference type="GO" id="GO:0005506">
    <property type="term" value="F:iron ion binding"/>
    <property type="evidence" value="ECO:0007669"/>
    <property type="project" value="InterPro"/>
</dbReference>
<proteinExistence type="inferred from homology"/>
<evidence type="ECO:0000256" key="2">
    <source>
        <dbReference type="ARBA" id="ARBA00022617"/>
    </source>
</evidence>
<dbReference type="Proteomes" id="UP000248544">
    <property type="component" value="Unassembled WGS sequence"/>
</dbReference>
<evidence type="ECO:0000256" key="3">
    <source>
        <dbReference type="ARBA" id="ARBA00022723"/>
    </source>
</evidence>
<dbReference type="InterPro" id="IPR017972">
    <property type="entry name" value="Cyt_P450_CS"/>
</dbReference>
<keyword evidence="10" id="KW-1185">Reference proteome</keyword>
<keyword evidence="5 7" id="KW-0408">Iron</keyword>
<dbReference type="EMBL" id="POUA01000409">
    <property type="protein sequence ID" value="PZG27817.1"/>
    <property type="molecule type" value="Genomic_DNA"/>
</dbReference>
<dbReference type="PROSITE" id="PS00086">
    <property type="entry name" value="CYTOCHROME_P450"/>
    <property type="match status" value="1"/>
</dbReference>
<dbReference type="InterPro" id="IPR001128">
    <property type="entry name" value="Cyt_P450"/>
</dbReference>
<keyword evidence="3 7" id="KW-0479">Metal-binding</keyword>
<keyword evidence="4 8" id="KW-0560">Oxidoreductase</keyword>
<dbReference type="GO" id="GO:0004497">
    <property type="term" value="F:monooxygenase activity"/>
    <property type="evidence" value="ECO:0007669"/>
    <property type="project" value="UniProtKB-KW"/>
</dbReference>
<protein>
    <submittedName>
        <fullName evidence="9">Cytochrome P450</fullName>
    </submittedName>
</protein>
<evidence type="ECO:0000313" key="10">
    <source>
        <dbReference type="Proteomes" id="UP000248544"/>
    </source>
</evidence>
<dbReference type="GO" id="GO:0020037">
    <property type="term" value="F:heme binding"/>
    <property type="evidence" value="ECO:0007669"/>
    <property type="project" value="InterPro"/>
</dbReference>
<keyword evidence="2 7" id="KW-0349">Heme</keyword>
<evidence type="ECO:0000256" key="4">
    <source>
        <dbReference type="ARBA" id="ARBA00023002"/>
    </source>
</evidence>
<gene>
    <name evidence="9" type="ORF">C1I98_33185</name>
</gene>